<evidence type="ECO:0000256" key="8">
    <source>
        <dbReference type="ARBA" id="ARBA00022801"/>
    </source>
</evidence>
<feature type="active site" evidence="11">
    <location>
        <position position="380"/>
    </location>
</feature>
<evidence type="ECO:0000256" key="1">
    <source>
        <dbReference type="ARBA" id="ARBA00022435"/>
    </source>
</evidence>
<feature type="domain" description="Isocitrate dehydrogenase kinase/phosphatase (AceK) regulatory" evidence="13">
    <location>
        <begin position="17"/>
        <end position="318"/>
    </location>
</feature>
<keyword evidence="6 11" id="KW-0547">Nucleotide-binding</keyword>
<accession>A0A8J7KD31</accession>
<dbReference type="Pfam" id="PF20423">
    <property type="entry name" value="AceK_regulatory"/>
    <property type="match status" value="1"/>
</dbReference>
<gene>
    <name evidence="11 14" type="primary">aceK</name>
    <name evidence="14" type="ORF">INR99_03285</name>
</gene>
<evidence type="ECO:0000256" key="4">
    <source>
        <dbReference type="ARBA" id="ARBA00022532"/>
    </source>
</evidence>
<evidence type="ECO:0000256" key="11">
    <source>
        <dbReference type="HAMAP-Rule" id="MF_00747"/>
    </source>
</evidence>
<evidence type="ECO:0000256" key="7">
    <source>
        <dbReference type="ARBA" id="ARBA00022777"/>
    </source>
</evidence>
<dbReference type="InterPro" id="IPR046855">
    <property type="entry name" value="AceK_kinase"/>
</dbReference>
<dbReference type="Proteomes" id="UP000604481">
    <property type="component" value="Unassembled WGS sequence"/>
</dbReference>
<feature type="binding site" evidence="11">
    <location>
        <begin position="324"/>
        <end position="330"/>
    </location>
    <ligand>
        <name>ATP</name>
        <dbReference type="ChEBI" id="CHEBI:30616"/>
    </ligand>
</feature>
<dbReference type="GO" id="GO:0008772">
    <property type="term" value="F:[isocitrate dehydrogenase (NADP+)] kinase activity"/>
    <property type="evidence" value="ECO:0007669"/>
    <property type="project" value="UniProtKB-UniRule"/>
</dbReference>
<evidence type="ECO:0000259" key="13">
    <source>
        <dbReference type="Pfam" id="PF20423"/>
    </source>
</evidence>
<dbReference type="EMBL" id="JADFUA010000001">
    <property type="protein sequence ID" value="MBE9608364.1"/>
    <property type="molecule type" value="Genomic_DNA"/>
</dbReference>
<sequence length="594" mass="68612">MNMPAAVAQTVTPRALAQAILDGFNHHYHVFRASCHHAQANFEAGDAAAQRAAVRERIAYYDIRVREATERLKREFAADSLPVTDWARIKTEYIGLLNQHKQPELAETFFNSVCCRLLHRSYFHNDYIFYRPAVSTEYLEAEPPSWRSYYPTHADLYQTLARALADFGFRLPFENLQRDLCHVVRALYRHLGKLPRLGYGAHLQVLVAPFYRSNAAYVIGRLRCNGQDQPFALALYRSSARELYIDAALFDPLMVRQLFSMSRAYFLVDMEVPSAVVGFLHELLPDKSRAELYTMVGLGKQGKTMFYRELMHHMRHSSDLFQFAPGIKGMVMIVFALPSFPFVFKVIKDVIAPPKEVSRQLVREKYQLVKQHDRVGRMADSLEFSDVALPRARFAPELLDELKRLAPSMVEEDGNTVVIRHLYIECRMQPLNIWLDTHSGQDIEDKVRDYGNALRELAIANIFPGDMLFKNFGITRLGRVVFYDYDEIEYMTDCDFRRIPPPPSPEFEMSGEAWYTGNKGEVYPEEFGTFLLTHLPVRKAFMKYHRDLLTPEFWQQAKARIQAGQHQDYYPYPQSLRFPRQSCAEPPAGGRICG</sequence>
<dbReference type="GO" id="GO:0005737">
    <property type="term" value="C:cytoplasm"/>
    <property type="evidence" value="ECO:0007669"/>
    <property type="project" value="UniProtKB-SubCell"/>
</dbReference>
<keyword evidence="7 11" id="KW-0418">Kinase</keyword>
<feature type="binding site" evidence="11">
    <location>
        <position position="345"/>
    </location>
    <ligand>
        <name>ATP</name>
        <dbReference type="ChEBI" id="CHEBI:30616"/>
    </ligand>
</feature>
<keyword evidence="2 11" id="KW-0963">Cytoplasm</keyword>
<dbReference type="PANTHER" id="PTHR39559">
    <property type="match status" value="1"/>
</dbReference>
<feature type="domain" description="Isocitrate dehydrogenase kinase/phosphatase (AceK) kinase" evidence="12">
    <location>
        <begin position="320"/>
        <end position="574"/>
    </location>
</feature>
<reference evidence="14 15" key="1">
    <citation type="submission" date="2020-10" db="EMBL/GenBank/DDBJ databases">
        <title>The genome sequence of Chitinilyticum litopenaei 4Y14.</title>
        <authorList>
            <person name="Liu Y."/>
        </authorList>
    </citation>
    <scope>NUCLEOTIDE SEQUENCE [LARGE SCALE GENOMIC DNA]</scope>
    <source>
        <strain evidence="14 15">4Y14</strain>
    </source>
</reference>
<keyword evidence="9 11" id="KW-0067">ATP-binding</keyword>
<dbReference type="GO" id="GO:0006006">
    <property type="term" value="P:glucose metabolic process"/>
    <property type="evidence" value="ECO:0007669"/>
    <property type="project" value="InterPro"/>
</dbReference>
<dbReference type="NCBIfam" id="NF002804">
    <property type="entry name" value="PRK02946.1"/>
    <property type="match status" value="1"/>
</dbReference>
<dbReference type="GO" id="GO:0016208">
    <property type="term" value="F:AMP binding"/>
    <property type="evidence" value="ECO:0007669"/>
    <property type="project" value="TreeGrafter"/>
</dbReference>
<dbReference type="AlphaFoldDB" id="A0A8J7KD31"/>
<name>A0A8J7KD31_9NEIS</name>
<keyword evidence="5 11" id="KW-0808">Transferase</keyword>
<dbReference type="EC" id="2.7.11.5" evidence="11"/>
<proteinExistence type="inferred from homology"/>
<evidence type="ECO:0000256" key="2">
    <source>
        <dbReference type="ARBA" id="ARBA00022490"/>
    </source>
</evidence>
<comment type="function">
    <text evidence="11">Bifunctional enzyme which can phosphorylate or dephosphorylate isocitrate dehydrogenase (IDH) on a specific serine residue. This is a regulatory mechanism which enables bacteria to bypass the Krebs cycle via the glyoxylate shunt in response to the source of carbon. When bacteria are grown on glucose, IDH is fully active and unphosphorylated, but when grown on acetate or ethanol, the activity of IDH declines drastically concomitant with its phosphorylation.</text>
</comment>
<keyword evidence="3 11" id="KW-0723">Serine/threonine-protein kinase</keyword>
<evidence type="ECO:0000256" key="10">
    <source>
        <dbReference type="ARBA" id="ARBA00022912"/>
    </source>
</evidence>
<dbReference type="InterPro" id="IPR046854">
    <property type="entry name" value="AceK_regulatory"/>
</dbReference>
<dbReference type="EC" id="3.1.3.-" evidence="11"/>
<comment type="catalytic activity">
    <reaction evidence="11">
        <text>L-seryl-[isocitrate dehydrogenase] + ATP = O-phospho-L-seryl-[isocitrate dehydrogenase] + ADP + H(+)</text>
        <dbReference type="Rhea" id="RHEA:43540"/>
        <dbReference type="Rhea" id="RHEA-COMP:10605"/>
        <dbReference type="Rhea" id="RHEA-COMP:10606"/>
        <dbReference type="ChEBI" id="CHEBI:15378"/>
        <dbReference type="ChEBI" id="CHEBI:29999"/>
        <dbReference type="ChEBI" id="CHEBI:30616"/>
        <dbReference type="ChEBI" id="CHEBI:83421"/>
        <dbReference type="ChEBI" id="CHEBI:456216"/>
        <dbReference type="EC" id="2.7.11.5"/>
    </reaction>
</comment>
<evidence type="ECO:0000313" key="15">
    <source>
        <dbReference type="Proteomes" id="UP000604481"/>
    </source>
</evidence>
<dbReference type="GO" id="GO:0006097">
    <property type="term" value="P:glyoxylate cycle"/>
    <property type="evidence" value="ECO:0007669"/>
    <property type="project" value="UniProtKB-UniRule"/>
</dbReference>
<dbReference type="PIRSF" id="PIRSF000719">
    <property type="entry name" value="AceK"/>
    <property type="match status" value="1"/>
</dbReference>
<dbReference type="GO" id="GO:0006099">
    <property type="term" value="P:tricarboxylic acid cycle"/>
    <property type="evidence" value="ECO:0007669"/>
    <property type="project" value="UniProtKB-UniRule"/>
</dbReference>
<organism evidence="14 15">
    <name type="scientific">Chitinilyticum piscinae</name>
    <dbReference type="NCBI Taxonomy" id="2866724"/>
    <lineage>
        <taxon>Bacteria</taxon>
        <taxon>Pseudomonadati</taxon>
        <taxon>Pseudomonadota</taxon>
        <taxon>Betaproteobacteria</taxon>
        <taxon>Neisseriales</taxon>
        <taxon>Chitinibacteraceae</taxon>
        <taxon>Chitinilyticum</taxon>
    </lineage>
</organism>
<evidence type="ECO:0000256" key="9">
    <source>
        <dbReference type="ARBA" id="ARBA00022840"/>
    </source>
</evidence>
<dbReference type="HAMAP" id="MF_00747">
    <property type="entry name" value="AceK"/>
    <property type="match status" value="1"/>
</dbReference>
<dbReference type="GO" id="GO:0005524">
    <property type="term" value="F:ATP binding"/>
    <property type="evidence" value="ECO:0007669"/>
    <property type="project" value="UniProtKB-UniRule"/>
</dbReference>
<dbReference type="GO" id="GO:0004721">
    <property type="term" value="F:phosphoprotein phosphatase activity"/>
    <property type="evidence" value="ECO:0007669"/>
    <property type="project" value="UniProtKB-KW"/>
</dbReference>
<keyword evidence="4 11" id="KW-0816">Tricarboxylic acid cycle</keyword>
<dbReference type="RefSeq" id="WP_194114854.1">
    <property type="nucleotide sequence ID" value="NZ_JADFUA010000001.1"/>
</dbReference>
<keyword evidence="1 11" id="KW-0329">Glyoxylate bypass</keyword>
<evidence type="ECO:0000259" key="12">
    <source>
        <dbReference type="Pfam" id="PF06315"/>
    </source>
</evidence>
<dbReference type="InterPro" id="IPR010452">
    <property type="entry name" value="Isocitrate_DH_AceK"/>
</dbReference>
<protein>
    <recommendedName>
        <fullName evidence="11">Isocitrate dehydrogenase kinase/phosphatase</fullName>
        <shortName evidence="11">IDH kinase/phosphatase</shortName>
        <shortName evidence="11">IDHK/P</shortName>
        <ecNumber evidence="11">2.7.11.5</ecNumber>
        <ecNumber evidence="11">3.1.3.-</ecNumber>
    </recommendedName>
</protein>
<evidence type="ECO:0000256" key="3">
    <source>
        <dbReference type="ARBA" id="ARBA00022527"/>
    </source>
</evidence>
<evidence type="ECO:0000256" key="6">
    <source>
        <dbReference type="ARBA" id="ARBA00022741"/>
    </source>
</evidence>
<dbReference type="PANTHER" id="PTHR39559:SF1">
    <property type="entry name" value="ISOCITRATE DEHYDROGENASE KINASE_PHOSPHATASE"/>
    <property type="match status" value="1"/>
</dbReference>
<dbReference type="Pfam" id="PF06315">
    <property type="entry name" value="AceK_kinase"/>
    <property type="match status" value="1"/>
</dbReference>
<comment type="similarity">
    <text evidence="11">Belongs to the AceK family.</text>
</comment>
<comment type="subcellular location">
    <subcellularLocation>
        <location evidence="11">Cytoplasm</location>
    </subcellularLocation>
</comment>
<keyword evidence="10 11" id="KW-0904">Protein phosphatase</keyword>
<keyword evidence="8 11" id="KW-0378">Hydrolase</keyword>
<evidence type="ECO:0000256" key="5">
    <source>
        <dbReference type="ARBA" id="ARBA00022679"/>
    </source>
</evidence>
<comment type="caution">
    <text evidence="14">The sequence shown here is derived from an EMBL/GenBank/DDBJ whole genome shotgun (WGS) entry which is preliminary data.</text>
</comment>
<dbReference type="GO" id="GO:0004674">
    <property type="term" value="F:protein serine/threonine kinase activity"/>
    <property type="evidence" value="ECO:0007669"/>
    <property type="project" value="UniProtKB-KW"/>
</dbReference>
<keyword evidence="15" id="KW-1185">Reference proteome</keyword>
<evidence type="ECO:0000313" key="14">
    <source>
        <dbReference type="EMBL" id="MBE9608364.1"/>
    </source>
</evidence>